<dbReference type="PANTHER" id="PTHR42924:SF3">
    <property type="entry name" value="POLYMERASE_HISTIDINOL PHOSPHATASE N-TERMINAL DOMAIN-CONTAINING PROTEIN"/>
    <property type="match status" value="1"/>
</dbReference>
<proteinExistence type="predicted"/>
<dbReference type="PANTHER" id="PTHR42924">
    <property type="entry name" value="EXONUCLEASE"/>
    <property type="match status" value="1"/>
</dbReference>
<organism evidence="3 5">
    <name type="scientific">Acutalibacter muris</name>
    <dbReference type="NCBI Taxonomy" id="1796620"/>
    <lineage>
        <taxon>Bacteria</taxon>
        <taxon>Bacillati</taxon>
        <taxon>Bacillota</taxon>
        <taxon>Clostridia</taxon>
        <taxon>Eubacteriales</taxon>
        <taxon>Acutalibacteraceae</taxon>
        <taxon>Acutalibacter</taxon>
    </lineage>
</organism>
<reference evidence="4" key="2">
    <citation type="submission" date="2017-05" db="EMBL/GenBank/DDBJ databases">
        <title>Improved OligoMM genomes.</title>
        <authorList>
            <person name="Garzetti D."/>
        </authorList>
    </citation>
    <scope>NUCLEOTIDE SEQUENCE [LARGE SCALE GENOMIC DNA]</scope>
    <source>
        <strain evidence="4">KB18</strain>
    </source>
</reference>
<dbReference type="SUPFAM" id="SSF89550">
    <property type="entry name" value="PHP domain-like"/>
    <property type="match status" value="1"/>
</dbReference>
<dbReference type="AlphaFoldDB" id="A0A1Z2XNR2"/>
<dbReference type="RefSeq" id="WP_066534861.1">
    <property type="nucleotide sequence ID" value="NZ_CP021422.1"/>
</dbReference>
<name>A0A1Z2XNR2_9FIRM</name>
<dbReference type="GO" id="GO:0035312">
    <property type="term" value="F:5'-3' DNA exonuclease activity"/>
    <property type="evidence" value="ECO:0007669"/>
    <property type="project" value="TreeGrafter"/>
</dbReference>
<evidence type="ECO:0000313" key="4">
    <source>
        <dbReference type="Proteomes" id="UP000196710"/>
    </source>
</evidence>
<dbReference type="Proteomes" id="UP000596035">
    <property type="component" value="Chromosome"/>
</dbReference>
<evidence type="ECO:0000259" key="1">
    <source>
        <dbReference type="SMART" id="SM00481"/>
    </source>
</evidence>
<reference evidence="2" key="1">
    <citation type="journal article" date="2017" name="Genome Announc.">
        <title>High-Quality Whole-Genome Sequences of the Oligo-Mouse-Microbiota Bacterial Community.</title>
        <authorList>
            <person name="Garzetti D."/>
            <person name="Brugiroux S."/>
            <person name="Bunk B."/>
            <person name="Pukall R."/>
            <person name="McCoy K.D."/>
            <person name="Macpherson A.J."/>
            <person name="Stecher B."/>
        </authorList>
    </citation>
    <scope>NUCLEOTIDE SEQUENCE</scope>
    <source>
        <strain evidence="2">KB18</strain>
    </source>
</reference>
<dbReference type="EMBL" id="CP021422">
    <property type="protein sequence ID" value="ASB40084.1"/>
    <property type="molecule type" value="Genomic_DNA"/>
</dbReference>
<dbReference type="Pfam" id="PF02811">
    <property type="entry name" value="PHP"/>
    <property type="match status" value="1"/>
</dbReference>
<sequence>MEQFADLHVHTNLSDGSDSVHEVLALTARNNVEFLSVTDHNTVAAYTEDTFREADRLGVKLIPGVELDVIHEGKQYHMLGFGVDVKDRCLLDICAHNADMQEGYNLDLLRRMELDSLGVAEADYNGYEIPGGRGGWRLLNYLMDIGLTGSLLEGLKYYGQYGFKTNTIKFISLKEAIETVRGAGGVPILAHPGEQIPYDQYGGDNAGFWSELEGILQAGIEGVECIHPLHGFGLQRELLALCRERGLYISGGTDYHGSFFSKQKQVIGGQFVSLDSVSKLINHIID</sequence>
<protein>
    <submittedName>
        <fullName evidence="3">PHP domain-containing protein</fullName>
    </submittedName>
    <submittedName>
        <fullName evidence="2">Phosphatase</fullName>
    </submittedName>
</protein>
<dbReference type="KEGG" id="amur:ADH66_05065"/>
<keyword evidence="4" id="KW-1185">Reference proteome</keyword>
<reference evidence="3 5" key="3">
    <citation type="submission" date="2020-11" db="EMBL/GenBank/DDBJ databases">
        <title>Closed and high quality bacterial genomes of the OMM12 community.</title>
        <authorList>
            <person name="Marbouty M."/>
            <person name="Lamy-Besnier Q."/>
            <person name="Debarbieux L."/>
            <person name="Koszul R."/>
        </authorList>
    </citation>
    <scope>NUCLEOTIDE SEQUENCE [LARGE SCALE GENOMIC DNA]</scope>
    <source>
        <strain evidence="3 5">KB18</strain>
    </source>
</reference>
<dbReference type="InterPro" id="IPR052018">
    <property type="entry name" value="PHP_domain"/>
</dbReference>
<accession>A0A1Z2XNR2</accession>
<evidence type="ECO:0000313" key="3">
    <source>
        <dbReference type="EMBL" id="QQR29373.1"/>
    </source>
</evidence>
<dbReference type="EMBL" id="CP065321">
    <property type="protein sequence ID" value="QQR29373.1"/>
    <property type="molecule type" value="Genomic_DNA"/>
</dbReference>
<gene>
    <name evidence="2" type="ORF">ADH66_05065</name>
    <name evidence="3" type="ORF">I5Q82_15135</name>
</gene>
<dbReference type="Gene3D" id="1.10.150.650">
    <property type="match status" value="1"/>
</dbReference>
<dbReference type="InterPro" id="IPR003141">
    <property type="entry name" value="Pol/His_phosphatase_N"/>
</dbReference>
<dbReference type="SMART" id="SM00481">
    <property type="entry name" value="POLIIIAc"/>
    <property type="match status" value="1"/>
</dbReference>
<evidence type="ECO:0000313" key="2">
    <source>
        <dbReference type="EMBL" id="ASB40084.1"/>
    </source>
</evidence>
<dbReference type="Gene3D" id="3.20.20.140">
    <property type="entry name" value="Metal-dependent hydrolases"/>
    <property type="match status" value="1"/>
</dbReference>
<dbReference type="GO" id="GO:0004534">
    <property type="term" value="F:5'-3' RNA exonuclease activity"/>
    <property type="evidence" value="ECO:0007669"/>
    <property type="project" value="TreeGrafter"/>
</dbReference>
<feature type="domain" description="Polymerase/histidinol phosphatase N-terminal" evidence="1">
    <location>
        <begin position="5"/>
        <end position="71"/>
    </location>
</feature>
<evidence type="ECO:0000313" key="5">
    <source>
        <dbReference type="Proteomes" id="UP000596035"/>
    </source>
</evidence>
<dbReference type="CDD" id="cd07438">
    <property type="entry name" value="PHP_HisPPase_AMP"/>
    <property type="match status" value="1"/>
</dbReference>
<dbReference type="InterPro" id="IPR004013">
    <property type="entry name" value="PHP_dom"/>
</dbReference>
<dbReference type="Proteomes" id="UP000196710">
    <property type="component" value="Chromosome"/>
</dbReference>
<dbReference type="InterPro" id="IPR016195">
    <property type="entry name" value="Pol/histidinol_Pase-like"/>
</dbReference>